<gene>
    <name evidence="2" type="ORF">Trco_004540</name>
</gene>
<accession>A0A9P8TXL8</accession>
<dbReference type="Proteomes" id="UP000827724">
    <property type="component" value="Unassembled WGS sequence"/>
</dbReference>
<evidence type="ECO:0000313" key="2">
    <source>
        <dbReference type="EMBL" id="KAH6608227.1"/>
    </source>
</evidence>
<feature type="compositionally biased region" description="Polar residues" evidence="1">
    <location>
        <begin position="1"/>
        <end position="13"/>
    </location>
</feature>
<dbReference type="EMBL" id="JAIWOZ010000003">
    <property type="protein sequence ID" value="KAH6608227.1"/>
    <property type="molecule type" value="Genomic_DNA"/>
</dbReference>
<reference evidence="2" key="1">
    <citation type="submission" date="2021-08" db="EMBL/GenBank/DDBJ databases">
        <title>Chromosome-Level Trichoderma cornu-damae using Hi-C Data.</title>
        <authorList>
            <person name="Kim C.S."/>
        </authorList>
    </citation>
    <scope>NUCLEOTIDE SEQUENCE</scope>
    <source>
        <strain evidence="2">KA19-0412C</strain>
    </source>
</reference>
<feature type="region of interest" description="Disordered" evidence="1">
    <location>
        <begin position="61"/>
        <end position="247"/>
    </location>
</feature>
<dbReference type="OrthoDB" id="4897707at2759"/>
<comment type="caution">
    <text evidence="2">The sequence shown here is derived from an EMBL/GenBank/DDBJ whole genome shotgun (WGS) entry which is preliminary data.</text>
</comment>
<name>A0A9P8TXL8_9HYPO</name>
<evidence type="ECO:0000313" key="3">
    <source>
        <dbReference type="Proteomes" id="UP000827724"/>
    </source>
</evidence>
<feature type="compositionally biased region" description="Basic and acidic residues" evidence="1">
    <location>
        <begin position="104"/>
        <end position="113"/>
    </location>
</feature>
<feature type="compositionally biased region" description="Polar residues" evidence="1">
    <location>
        <begin position="61"/>
        <end position="71"/>
    </location>
</feature>
<feature type="region of interest" description="Disordered" evidence="1">
    <location>
        <begin position="1"/>
        <end position="45"/>
    </location>
</feature>
<sequence length="288" mass="31622">MVNTTSLAASQPSPDEVVTDMNCEQDHSTPDDDQEEPLAHDSPAPVLSTVLCSNLLPAETVSSAETEQTAQADVLPNILEQAESIPSQQELSADSQPAIPMEHAYPDILERHANRGASEMPNEPLLTAPVTDGHSWAHQQEQQDETRPFPVATESPVTPSKSIDTHQPAPEDLPKSTEQASKRPSTPEPQFIFTHRSKGTRLQRVPSMPEQVSRDPEEQASAEDFAAARGEKKVSASQPSAWDDEDPTDVIQDMFNEMNDFLQVWDIDAELDEARKADKTRVTSKRGA</sequence>
<keyword evidence="3" id="KW-1185">Reference proteome</keyword>
<evidence type="ECO:0000256" key="1">
    <source>
        <dbReference type="SAM" id="MobiDB-lite"/>
    </source>
</evidence>
<proteinExistence type="predicted"/>
<organism evidence="2 3">
    <name type="scientific">Trichoderma cornu-damae</name>
    <dbReference type="NCBI Taxonomy" id="654480"/>
    <lineage>
        <taxon>Eukaryota</taxon>
        <taxon>Fungi</taxon>
        <taxon>Dikarya</taxon>
        <taxon>Ascomycota</taxon>
        <taxon>Pezizomycotina</taxon>
        <taxon>Sordariomycetes</taxon>
        <taxon>Hypocreomycetidae</taxon>
        <taxon>Hypocreales</taxon>
        <taxon>Hypocreaceae</taxon>
        <taxon>Trichoderma</taxon>
    </lineage>
</organism>
<protein>
    <submittedName>
        <fullName evidence="2">Uncharacterized protein</fullName>
    </submittedName>
</protein>
<dbReference type="AlphaFoldDB" id="A0A9P8TXL8"/>
<feature type="compositionally biased region" description="Polar residues" evidence="1">
    <location>
        <begin position="84"/>
        <end position="95"/>
    </location>
</feature>